<gene>
    <name evidence="3" type="ORF">HHK36_026963</name>
</gene>
<feature type="domain" description="SHSP" evidence="2">
    <location>
        <begin position="1"/>
        <end position="52"/>
    </location>
</feature>
<sequence length="167" mass="18837">MALHGSKQRQVHEEITKVDQLKATLDDGVLTVMVPKDEIMKPNVKFIEIFGSSAIGKLVFTYEVVCNSVLYEVFPMSFLMEQAGGQAVGLRPDATRWVEEIMKPSEEDGLSAFFVIAWLIWKNIYECVFMGAKMTPYDCVQRANKLIAEFHNVNDKAVPETISEARS</sequence>
<accession>A0A834YLU1</accession>
<name>A0A834YLU1_TETSI</name>
<dbReference type="Gene3D" id="2.60.40.790">
    <property type="match status" value="1"/>
</dbReference>
<organism evidence="3 4">
    <name type="scientific">Tetracentron sinense</name>
    <name type="common">Spur-leaf</name>
    <dbReference type="NCBI Taxonomy" id="13715"/>
    <lineage>
        <taxon>Eukaryota</taxon>
        <taxon>Viridiplantae</taxon>
        <taxon>Streptophyta</taxon>
        <taxon>Embryophyta</taxon>
        <taxon>Tracheophyta</taxon>
        <taxon>Spermatophyta</taxon>
        <taxon>Magnoliopsida</taxon>
        <taxon>Trochodendrales</taxon>
        <taxon>Trochodendraceae</taxon>
        <taxon>Tetracentron</taxon>
    </lineage>
</organism>
<evidence type="ECO:0000259" key="2">
    <source>
        <dbReference type="PROSITE" id="PS01031"/>
    </source>
</evidence>
<dbReference type="AlphaFoldDB" id="A0A834YLU1"/>
<dbReference type="SUPFAM" id="SSF49764">
    <property type="entry name" value="HSP20-like chaperones"/>
    <property type="match status" value="1"/>
</dbReference>
<dbReference type="OrthoDB" id="5511210at2759"/>
<protein>
    <recommendedName>
        <fullName evidence="2">SHSP domain-containing protein</fullName>
    </recommendedName>
</protein>
<keyword evidence="4" id="KW-1185">Reference proteome</keyword>
<evidence type="ECO:0000256" key="1">
    <source>
        <dbReference type="PROSITE-ProRule" id="PRU00285"/>
    </source>
</evidence>
<dbReference type="InterPro" id="IPR008978">
    <property type="entry name" value="HSP20-like_chaperone"/>
</dbReference>
<dbReference type="Gene3D" id="3.40.190.80">
    <property type="match status" value="1"/>
</dbReference>
<dbReference type="InterPro" id="IPR002068">
    <property type="entry name" value="A-crystallin/Hsp20_dom"/>
</dbReference>
<proteinExistence type="inferred from homology"/>
<comment type="similarity">
    <text evidence="1">Belongs to the small heat shock protein (HSP20) family.</text>
</comment>
<comment type="caution">
    <text evidence="3">The sequence shown here is derived from an EMBL/GenBank/DDBJ whole genome shotgun (WGS) entry which is preliminary data.</text>
</comment>
<evidence type="ECO:0000313" key="4">
    <source>
        <dbReference type="Proteomes" id="UP000655225"/>
    </source>
</evidence>
<reference evidence="3 4" key="1">
    <citation type="submission" date="2020-04" db="EMBL/GenBank/DDBJ databases">
        <title>Plant Genome Project.</title>
        <authorList>
            <person name="Zhang R.-G."/>
        </authorList>
    </citation>
    <scope>NUCLEOTIDE SEQUENCE [LARGE SCALE GENOMIC DNA]</scope>
    <source>
        <strain evidence="3">YNK0</strain>
        <tissue evidence="3">Leaf</tissue>
    </source>
</reference>
<evidence type="ECO:0000313" key="3">
    <source>
        <dbReference type="EMBL" id="KAF8388297.1"/>
    </source>
</evidence>
<dbReference type="Proteomes" id="UP000655225">
    <property type="component" value="Unassembled WGS sequence"/>
</dbReference>
<dbReference type="EMBL" id="JABCRI010000020">
    <property type="protein sequence ID" value="KAF8388297.1"/>
    <property type="molecule type" value="Genomic_DNA"/>
</dbReference>
<dbReference type="PROSITE" id="PS01031">
    <property type="entry name" value="SHSP"/>
    <property type="match status" value="1"/>
</dbReference>